<dbReference type="AlphaFoldDB" id="A0A9D3PAJ2"/>
<keyword evidence="13" id="KW-1015">Disulfide bond</keyword>
<accession>A0A9D3PAJ2</accession>
<evidence type="ECO:0000256" key="14">
    <source>
        <dbReference type="ARBA" id="ARBA00023180"/>
    </source>
</evidence>
<keyword evidence="12" id="KW-0564">Palmitate</keyword>
<dbReference type="Pfam" id="PF01108">
    <property type="entry name" value="Tissue_fac"/>
    <property type="match status" value="1"/>
</dbReference>
<feature type="signal peptide" evidence="18">
    <location>
        <begin position="1"/>
        <end position="24"/>
    </location>
</feature>
<dbReference type="GO" id="GO:0007596">
    <property type="term" value="P:blood coagulation"/>
    <property type="evidence" value="ECO:0007669"/>
    <property type="project" value="UniProtKB-KW"/>
</dbReference>
<dbReference type="InterPro" id="IPR013783">
    <property type="entry name" value="Ig-like_fold"/>
</dbReference>
<comment type="caution">
    <text evidence="21">The sequence shown here is derived from an EMBL/GenBank/DDBJ whole genome shotgun (WGS) entry which is preliminary data.</text>
</comment>
<dbReference type="SUPFAM" id="SSF49265">
    <property type="entry name" value="Fibronectin type III"/>
    <property type="match status" value="2"/>
</dbReference>
<keyword evidence="7" id="KW-0356">Hemostasis</keyword>
<dbReference type="InterPro" id="IPR036116">
    <property type="entry name" value="FN3_sf"/>
</dbReference>
<dbReference type="InterPro" id="IPR003961">
    <property type="entry name" value="FN3_dom"/>
</dbReference>
<evidence type="ECO:0000256" key="15">
    <source>
        <dbReference type="ARBA" id="ARBA00023288"/>
    </source>
</evidence>
<keyword evidence="11 17" id="KW-0472">Membrane</keyword>
<dbReference type="GO" id="GO:0005886">
    <property type="term" value="C:plasma membrane"/>
    <property type="evidence" value="ECO:0007669"/>
    <property type="project" value="TreeGrafter"/>
</dbReference>
<dbReference type="InterPro" id="IPR001187">
    <property type="entry name" value="Tissue_factor"/>
</dbReference>
<evidence type="ECO:0000256" key="1">
    <source>
        <dbReference type="ARBA" id="ARBA00002201"/>
    </source>
</evidence>
<comment type="subunit">
    <text evidence="4">Interacts with HSPE; the interaction, inhibited by heparin, promotes the generation of activated factor X and activates coagulation in the presence of activated factor VII.</text>
</comment>
<keyword evidence="14" id="KW-0325">Glycoprotein</keyword>
<dbReference type="EMBL" id="JAHKSW010000001">
    <property type="protein sequence ID" value="KAG7336090.1"/>
    <property type="molecule type" value="Genomic_DNA"/>
</dbReference>
<evidence type="ECO:0000256" key="4">
    <source>
        <dbReference type="ARBA" id="ARBA00011184"/>
    </source>
</evidence>
<dbReference type="PANTHER" id="PTHR20859:SF22">
    <property type="entry name" value="TISSUE FACTOR"/>
    <property type="match status" value="1"/>
</dbReference>
<dbReference type="OrthoDB" id="8942372at2759"/>
<evidence type="ECO:0000256" key="7">
    <source>
        <dbReference type="ARBA" id="ARBA00022696"/>
    </source>
</evidence>
<comment type="subcellular location">
    <subcellularLocation>
        <location evidence="2">Membrane</location>
        <topology evidence="2">Single-pass type I membrane protein</topology>
    </subcellularLocation>
</comment>
<keyword evidence="8 18" id="KW-0732">Signal</keyword>
<evidence type="ECO:0000259" key="19">
    <source>
        <dbReference type="Pfam" id="PF01108"/>
    </source>
</evidence>
<feature type="transmembrane region" description="Helical" evidence="17">
    <location>
        <begin position="246"/>
        <end position="269"/>
    </location>
</feature>
<evidence type="ECO:0000256" key="6">
    <source>
        <dbReference type="ARBA" id="ARBA00022692"/>
    </source>
</evidence>
<evidence type="ECO:0000256" key="11">
    <source>
        <dbReference type="ARBA" id="ARBA00023136"/>
    </source>
</evidence>
<dbReference type="FunFam" id="2.60.40.10:FF:000746">
    <property type="entry name" value="Tissue factor"/>
    <property type="match status" value="1"/>
</dbReference>
<evidence type="ECO:0000256" key="2">
    <source>
        <dbReference type="ARBA" id="ARBA00004479"/>
    </source>
</evidence>
<keyword evidence="15" id="KW-0449">Lipoprotein</keyword>
<protein>
    <recommendedName>
        <fullName evidence="5">Tissue factor</fullName>
    </recommendedName>
    <alternativeName>
        <fullName evidence="16">Coagulation factor III</fullName>
    </alternativeName>
</protein>
<reference evidence="21 22" key="1">
    <citation type="submission" date="2021-06" db="EMBL/GenBank/DDBJ databases">
        <title>Chromosome-level genome assembly of the red-tail catfish (Hemibagrus wyckioides).</title>
        <authorList>
            <person name="Shao F."/>
        </authorList>
    </citation>
    <scope>NUCLEOTIDE SEQUENCE [LARGE SCALE GENOMIC DNA]</scope>
    <source>
        <strain evidence="21">EC202008001</strain>
        <tissue evidence="21">Blood</tissue>
    </source>
</reference>
<dbReference type="PRINTS" id="PR00346">
    <property type="entry name" value="TISSUEFACTOR"/>
</dbReference>
<evidence type="ECO:0000256" key="18">
    <source>
        <dbReference type="SAM" id="SignalP"/>
    </source>
</evidence>
<evidence type="ECO:0000256" key="3">
    <source>
        <dbReference type="ARBA" id="ARBA00009197"/>
    </source>
</evidence>
<comment type="similarity">
    <text evidence="3">Belongs to the tissue factor family.</text>
</comment>
<evidence type="ECO:0000313" key="21">
    <source>
        <dbReference type="EMBL" id="KAG7336090.1"/>
    </source>
</evidence>
<dbReference type="Pfam" id="PF09294">
    <property type="entry name" value="Interfer-bind"/>
    <property type="match status" value="1"/>
</dbReference>
<comment type="function">
    <text evidence="1">Initiates blood coagulation by forming a complex with circulating factor VII or VIIa. The [TF:VIIa] complex activates factors IX or X by specific limited proteolysis. TF plays a role in normal hemostasis by initiating the cell-surface assembly and propagation of the coagulation protease cascade.</text>
</comment>
<evidence type="ECO:0000313" key="22">
    <source>
        <dbReference type="Proteomes" id="UP000824219"/>
    </source>
</evidence>
<dbReference type="InterPro" id="IPR050650">
    <property type="entry name" value="Type-II_Cytokine-TF_Rcpt"/>
</dbReference>
<evidence type="ECO:0000256" key="9">
    <source>
        <dbReference type="ARBA" id="ARBA00022989"/>
    </source>
</evidence>
<keyword evidence="22" id="KW-1185">Reference proteome</keyword>
<evidence type="ECO:0000256" key="12">
    <source>
        <dbReference type="ARBA" id="ARBA00023139"/>
    </source>
</evidence>
<sequence>MKGTRHWSFVTVWLLCFLNASVSGSFPNAKNVTWVSFNFKTILTWSPKPTDYSYTVEYSKLAEDNQRPSHCIRTNETECDLTAKLTDLKSKYRADVVSEPLAGITSDLVEFPRTKSEIFCPYQDTEIGSPTVKYEERKEERKLILTIEDIPTAVYDAQNRQLTIQDIFKTDLQYKVTYNKAKSSGKKVKTSASSRIELTDLDRGESYCFSVQVYIPTRSINKQLGELSQIMCTSVDPSITDEYSPAVIVGGILTIIAIISAVIAAIVICTKQRKNAMTREKEGVPLKSV</sequence>
<organism evidence="21 22">
    <name type="scientific">Hemibagrus wyckioides</name>
    <dbReference type="NCBI Taxonomy" id="337641"/>
    <lineage>
        <taxon>Eukaryota</taxon>
        <taxon>Metazoa</taxon>
        <taxon>Chordata</taxon>
        <taxon>Craniata</taxon>
        <taxon>Vertebrata</taxon>
        <taxon>Euteleostomi</taxon>
        <taxon>Actinopterygii</taxon>
        <taxon>Neopterygii</taxon>
        <taxon>Teleostei</taxon>
        <taxon>Ostariophysi</taxon>
        <taxon>Siluriformes</taxon>
        <taxon>Bagridae</taxon>
        <taxon>Hemibagrus</taxon>
    </lineage>
</organism>
<feature type="domain" description="Fibronectin type-III" evidence="19">
    <location>
        <begin position="9"/>
        <end position="100"/>
    </location>
</feature>
<evidence type="ECO:0000256" key="5">
    <source>
        <dbReference type="ARBA" id="ARBA00018722"/>
    </source>
</evidence>
<feature type="chain" id="PRO_5038745598" description="Tissue factor" evidence="18">
    <location>
        <begin position="25"/>
        <end position="289"/>
    </location>
</feature>
<evidence type="ECO:0000256" key="17">
    <source>
        <dbReference type="SAM" id="Phobius"/>
    </source>
</evidence>
<evidence type="ECO:0000256" key="13">
    <source>
        <dbReference type="ARBA" id="ARBA00023157"/>
    </source>
</evidence>
<proteinExistence type="inferred from homology"/>
<evidence type="ECO:0000256" key="16">
    <source>
        <dbReference type="ARBA" id="ARBA00031171"/>
    </source>
</evidence>
<feature type="domain" description="Interferon/interleukin receptor" evidence="20">
    <location>
        <begin position="125"/>
        <end position="234"/>
    </location>
</feature>
<evidence type="ECO:0000256" key="8">
    <source>
        <dbReference type="ARBA" id="ARBA00022729"/>
    </source>
</evidence>
<dbReference type="Proteomes" id="UP000824219">
    <property type="component" value="Linkage Group LG01"/>
</dbReference>
<keyword evidence="10" id="KW-0094">Blood coagulation</keyword>
<dbReference type="PANTHER" id="PTHR20859">
    <property type="entry name" value="INTERFERON/INTERLEUKIN RECEPTOR"/>
    <property type="match status" value="1"/>
</dbReference>
<name>A0A9D3PAJ2_9TELE</name>
<dbReference type="GO" id="GO:0004896">
    <property type="term" value="F:cytokine receptor activity"/>
    <property type="evidence" value="ECO:0007669"/>
    <property type="project" value="TreeGrafter"/>
</dbReference>
<evidence type="ECO:0000259" key="20">
    <source>
        <dbReference type="Pfam" id="PF09294"/>
    </source>
</evidence>
<dbReference type="InterPro" id="IPR015373">
    <property type="entry name" value="Interferon/interleukin_rcp_dom"/>
</dbReference>
<keyword evidence="6 17" id="KW-0812">Transmembrane</keyword>
<keyword evidence="9 17" id="KW-1133">Transmembrane helix</keyword>
<gene>
    <name evidence="21" type="ORF">KOW79_000783</name>
</gene>
<evidence type="ECO:0000256" key="10">
    <source>
        <dbReference type="ARBA" id="ARBA00023084"/>
    </source>
</evidence>
<dbReference type="Gene3D" id="2.60.40.10">
    <property type="entry name" value="Immunoglobulins"/>
    <property type="match status" value="2"/>
</dbReference>